<name>A0ABN7VVA7_GIGMA</name>
<proteinExistence type="predicted"/>
<dbReference type="EMBL" id="CAJVQB010023416">
    <property type="protein sequence ID" value="CAG8801791.1"/>
    <property type="molecule type" value="Genomic_DNA"/>
</dbReference>
<sequence length="265" mass="29706">MAMKVLQPEIMIKYESRFVKLEQNNKDTAVENAELKARVAKLEQKQSQTDDDAKRINQSLVNTISIKIENSNDTLASNISDNSDIAPERIENSSDITSDDTYQKKNKISQSYKKKETNNIVGNIFDFTTTSISDKNHVTKISVMGKAPPVTENLNKKNPIIMLSNPNTELSNDRDEFIDNSSDVLTEAEICEEIKTLPETEVSITTTSSISSSQISNLEDIVNENSEFLEIVNIFDSFSDSNSNGSKDKEDEFLGEEDKSLQESK</sequence>
<organism evidence="3 4">
    <name type="scientific">Gigaspora margarita</name>
    <dbReference type="NCBI Taxonomy" id="4874"/>
    <lineage>
        <taxon>Eukaryota</taxon>
        <taxon>Fungi</taxon>
        <taxon>Fungi incertae sedis</taxon>
        <taxon>Mucoromycota</taxon>
        <taxon>Glomeromycotina</taxon>
        <taxon>Glomeromycetes</taxon>
        <taxon>Diversisporales</taxon>
        <taxon>Gigasporaceae</taxon>
        <taxon>Gigaspora</taxon>
    </lineage>
</organism>
<accession>A0ABN7VVA7</accession>
<evidence type="ECO:0000313" key="4">
    <source>
        <dbReference type="Proteomes" id="UP000789901"/>
    </source>
</evidence>
<evidence type="ECO:0000313" key="3">
    <source>
        <dbReference type="EMBL" id="CAG8801791.1"/>
    </source>
</evidence>
<evidence type="ECO:0000256" key="2">
    <source>
        <dbReference type="SAM" id="MobiDB-lite"/>
    </source>
</evidence>
<feature type="region of interest" description="Disordered" evidence="2">
    <location>
        <begin position="75"/>
        <end position="102"/>
    </location>
</feature>
<comment type="caution">
    <text evidence="3">The sequence shown here is derived from an EMBL/GenBank/DDBJ whole genome shotgun (WGS) entry which is preliminary data.</text>
</comment>
<reference evidence="3 4" key="1">
    <citation type="submission" date="2021-06" db="EMBL/GenBank/DDBJ databases">
        <authorList>
            <person name="Kallberg Y."/>
            <person name="Tangrot J."/>
            <person name="Rosling A."/>
        </authorList>
    </citation>
    <scope>NUCLEOTIDE SEQUENCE [LARGE SCALE GENOMIC DNA]</scope>
    <source>
        <strain evidence="3 4">120-4 pot B 10/14</strain>
    </source>
</reference>
<evidence type="ECO:0000256" key="1">
    <source>
        <dbReference type="SAM" id="Coils"/>
    </source>
</evidence>
<keyword evidence="4" id="KW-1185">Reference proteome</keyword>
<feature type="region of interest" description="Disordered" evidence="2">
    <location>
        <begin position="238"/>
        <end position="265"/>
    </location>
</feature>
<gene>
    <name evidence="3" type="ORF">GMARGA_LOCUS23273</name>
</gene>
<feature type="non-terminal residue" evidence="3">
    <location>
        <position position="265"/>
    </location>
</feature>
<feature type="compositionally biased region" description="Basic and acidic residues" evidence="2">
    <location>
        <begin position="246"/>
        <end position="265"/>
    </location>
</feature>
<protein>
    <submittedName>
        <fullName evidence="3">30944_t:CDS:1</fullName>
    </submittedName>
</protein>
<keyword evidence="1" id="KW-0175">Coiled coil</keyword>
<feature type="coiled-coil region" evidence="1">
    <location>
        <begin position="18"/>
        <end position="52"/>
    </location>
</feature>
<dbReference type="Proteomes" id="UP000789901">
    <property type="component" value="Unassembled WGS sequence"/>
</dbReference>